<reference evidence="1" key="1">
    <citation type="submission" date="2021-06" db="EMBL/GenBank/DDBJ databases">
        <authorList>
            <person name="Kallberg Y."/>
            <person name="Tangrot J."/>
            <person name="Rosling A."/>
        </authorList>
    </citation>
    <scope>NUCLEOTIDE SEQUENCE</scope>
    <source>
        <strain evidence="1">IA702</strain>
    </source>
</reference>
<name>A0A9N9A5M3_9GLOM</name>
<dbReference type="AlphaFoldDB" id="A0A9N9A5M3"/>
<dbReference type="Proteomes" id="UP000789572">
    <property type="component" value="Unassembled WGS sequence"/>
</dbReference>
<protein>
    <submittedName>
        <fullName evidence="1">2133_t:CDS:1</fullName>
    </submittedName>
</protein>
<evidence type="ECO:0000313" key="1">
    <source>
        <dbReference type="EMBL" id="CAG8517925.1"/>
    </source>
</evidence>
<keyword evidence="2" id="KW-1185">Reference proteome</keyword>
<dbReference type="OrthoDB" id="2414517at2759"/>
<dbReference type="EMBL" id="CAJVPJ010000376">
    <property type="protein sequence ID" value="CAG8517925.1"/>
    <property type="molecule type" value="Genomic_DNA"/>
</dbReference>
<sequence>MLSSLGTEESATGHELELIASLKNEIASLKAQFHEFHVIVHSKLKKGFKWTVNVDHATLEGLKETIYDIEQTPTLASNNSATLEFGNGSIKHKPRNDQHFRDMLRGFISQNELKFIVYIKTPSKPFSDYDLQDVCELYEIGSEDEAASLTRFPSFACGSKDLEDESSQDMLMSVLKFLCGVVPLDFNESSRSTYVLPFLVAGASLYKEKFNINVIPGLYIKGDYGHGPVDYAIKLQNSRIVGVTKVKHKDFEKGVAQNAIQIESALSNCRKRKADVMEEEDKTFGIITDAKEWRFIQCSYDGNGKPNFKLSRSILVDYESEDIELKVKTVLGHIAWFLEETQKPAEDLRQQRAKRQRRRK</sequence>
<gene>
    <name evidence="1" type="ORF">POCULU_LOCUS3417</name>
</gene>
<organism evidence="1 2">
    <name type="scientific">Paraglomus occultum</name>
    <dbReference type="NCBI Taxonomy" id="144539"/>
    <lineage>
        <taxon>Eukaryota</taxon>
        <taxon>Fungi</taxon>
        <taxon>Fungi incertae sedis</taxon>
        <taxon>Mucoromycota</taxon>
        <taxon>Glomeromycotina</taxon>
        <taxon>Glomeromycetes</taxon>
        <taxon>Paraglomerales</taxon>
        <taxon>Paraglomeraceae</taxon>
        <taxon>Paraglomus</taxon>
    </lineage>
</organism>
<comment type="caution">
    <text evidence="1">The sequence shown here is derived from an EMBL/GenBank/DDBJ whole genome shotgun (WGS) entry which is preliminary data.</text>
</comment>
<accession>A0A9N9A5M3</accession>
<proteinExistence type="predicted"/>
<evidence type="ECO:0000313" key="2">
    <source>
        <dbReference type="Proteomes" id="UP000789572"/>
    </source>
</evidence>